<gene>
    <name evidence="2" type="ORF">RRG08_044750</name>
</gene>
<reference evidence="2" key="1">
    <citation type="journal article" date="2023" name="G3 (Bethesda)">
        <title>A reference genome for the long-term kleptoplast-retaining sea slug Elysia crispata morphotype clarki.</title>
        <authorList>
            <person name="Eastman K.E."/>
            <person name="Pendleton A.L."/>
            <person name="Shaikh M.A."/>
            <person name="Suttiyut T."/>
            <person name="Ogas R."/>
            <person name="Tomko P."/>
            <person name="Gavelis G."/>
            <person name="Widhalm J.R."/>
            <person name="Wisecaver J.H."/>
        </authorList>
    </citation>
    <scope>NUCLEOTIDE SEQUENCE</scope>
    <source>
        <strain evidence="2">ECLA1</strain>
    </source>
</reference>
<dbReference type="Proteomes" id="UP001283361">
    <property type="component" value="Unassembled WGS sequence"/>
</dbReference>
<evidence type="ECO:0000313" key="3">
    <source>
        <dbReference type="Proteomes" id="UP001283361"/>
    </source>
</evidence>
<name>A0AAE0ZHY5_9GAST</name>
<sequence>MTGQLGVVICAFLALGRASGITLSAGPHNRLLAGTGGLGITLPEVTAAWTSVKGSLVLTESIFQEISLSERRPEISNQEISLIKARNNRTGVRSRGWSETPRHSELITCGIEQRLCTLLYHQATRAGCQQRYKSLTSLGLQNLQAEPHPRASITGKGAAGDGLEISGYKSPEIADLGSLVSHSDNS</sequence>
<dbReference type="AlphaFoldDB" id="A0AAE0ZHY5"/>
<evidence type="ECO:0000313" key="2">
    <source>
        <dbReference type="EMBL" id="KAK3769555.1"/>
    </source>
</evidence>
<feature type="signal peptide" evidence="1">
    <location>
        <begin position="1"/>
        <end position="20"/>
    </location>
</feature>
<organism evidence="2 3">
    <name type="scientific">Elysia crispata</name>
    <name type="common">lettuce slug</name>
    <dbReference type="NCBI Taxonomy" id="231223"/>
    <lineage>
        <taxon>Eukaryota</taxon>
        <taxon>Metazoa</taxon>
        <taxon>Spiralia</taxon>
        <taxon>Lophotrochozoa</taxon>
        <taxon>Mollusca</taxon>
        <taxon>Gastropoda</taxon>
        <taxon>Heterobranchia</taxon>
        <taxon>Euthyneura</taxon>
        <taxon>Panpulmonata</taxon>
        <taxon>Sacoglossa</taxon>
        <taxon>Placobranchoidea</taxon>
        <taxon>Plakobranchidae</taxon>
        <taxon>Elysia</taxon>
    </lineage>
</organism>
<evidence type="ECO:0000256" key="1">
    <source>
        <dbReference type="SAM" id="SignalP"/>
    </source>
</evidence>
<dbReference type="EMBL" id="JAWDGP010003905">
    <property type="protein sequence ID" value="KAK3769555.1"/>
    <property type="molecule type" value="Genomic_DNA"/>
</dbReference>
<proteinExistence type="predicted"/>
<keyword evidence="3" id="KW-1185">Reference proteome</keyword>
<feature type="chain" id="PRO_5042242825" evidence="1">
    <location>
        <begin position="21"/>
        <end position="186"/>
    </location>
</feature>
<accession>A0AAE0ZHY5</accession>
<keyword evidence="1" id="KW-0732">Signal</keyword>
<protein>
    <submittedName>
        <fullName evidence="2">Uncharacterized protein</fullName>
    </submittedName>
</protein>
<comment type="caution">
    <text evidence="2">The sequence shown here is derived from an EMBL/GenBank/DDBJ whole genome shotgun (WGS) entry which is preliminary data.</text>
</comment>